<organism evidence="2 3">
    <name type="scientific">Tolypocladium paradoxum</name>
    <dbReference type="NCBI Taxonomy" id="94208"/>
    <lineage>
        <taxon>Eukaryota</taxon>
        <taxon>Fungi</taxon>
        <taxon>Dikarya</taxon>
        <taxon>Ascomycota</taxon>
        <taxon>Pezizomycotina</taxon>
        <taxon>Sordariomycetes</taxon>
        <taxon>Hypocreomycetidae</taxon>
        <taxon>Hypocreales</taxon>
        <taxon>Ophiocordycipitaceae</taxon>
        <taxon>Tolypocladium</taxon>
    </lineage>
</organism>
<dbReference type="OrthoDB" id="5244857at2759"/>
<feature type="compositionally biased region" description="Basic and acidic residues" evidence="1">
    <location>
        <begin position="20"/>
        <end position="31"/>
    </location>
</feature>
<dbReference type="AlphaFoldDB" id="A0A2S4L101"/>
<feature type="compositionally biased region" description="Low complexity" evidence="1">
    <location>
        <begin position="586"/>
        <end position="603"/>
    </location>
</feature>
<feature type="compositionally biased region" description="Low complexity" evidence="1">
    <location>
        <begin position="78"/>
        <end position="93"/>
    </location>
</feature>
<dbReference type="Proteomes" id="UP000237481">
    <property type="component" value="Unassembled WGS sequence"/>
</dbReference>
<dbReference type="EMBL" id="PKSG01000360">
    <property type="protein sequence ID" value="POR36112.1"/>
    <property type="molecule type" value="Genomic_DNA"/>
</dbReference>
<feature type="region of interest" description="Disordered" evidence="1">
    <location>
        <begin position="574"/>
        <end position="607"/>
    </location>
</feature>
<reference evidence="2 3" key="1">
    <citation type="submission" date="2018-01" db="EMBL/GenBank/DDBJ databases">
        <title>Harnessing the power of phylogenomics to disentangle the directionality and signatures of interkingdom host jumping in the parasitic fungal genus Tolypocladium.</title>
        <authorList>
            <person name="Quandt C.A."/>
            <person name="Patterson W."/>
            <person name="Spatafora J.W."/>
        </authorList>
    </citation>
    <scope>NUCLEOTIDE SEQUENCE [LARGE SCALE GENOMIC DNA]</scope>
    <source>
        <strain evidence="2 3">NRBC 100945</strain>
    </source>
</reference>
<feature type="region of interest" description="Disordered" evidence="1">
    <location>
        <begin position="1"/>
        <end position="129"/>
    </location>
</feature>
<feature type="compositionally biased region" description="Gly residues" evidence="1">
    <location>
        <begin position="1"/>
        <end position="10"/>
    </location>
</feature>
<protein>
    <submittedName>
        <fullName evidence="2">Uncharacterized protein</fullName>
    </submittedName>
</protein>
<sequence length="710" mass="77398">MHGPDLGLGMGRVPRHRPSKSRDDAQDDAHFSRRASNKSSRSLSWLPSMGRKSSKAPVMVRSGDDLHRILTPPPPVPAGLSSSSSSLRCSYESRVYSVSGKGLADDDSSDTISVGEPPRPRASSPLARRHTRSAVGFECFADTEDDAAFSRPASAISQSDLVTMSDQQHNTPTAAAQRDEECSANVRQLIQETEHAFEAVGNALDELQLASWLLEIPGPAAPSPIVPTHPRTSPLMPVSPRHENQKAGWSRMAASSQKMSVSKAQRRQKGKLRGIPVSPSKLPAKASRWTLSESFSYTLLGQRFKRVVADEMLTPARMEELKRVREKAQADTKLLLNCQHSNESLQSMCTGKSDTPVEPFYLESLVSRIDASAERHLPALVEDKDMPLTAPLDQDVVHCDFLLQSSASRDAEETEAGDAEEFVKIDSFAFPTPPAKNSAQMAPKASLIPLPTIPEAFAMASDDMPLQPSTGRRSQDDIREPDENDELVYLNGTALSSANRSFRHGPIACQKPEAGKDGADAEEVDETVDWTAFQMAILGGAGDLISGMYEDDQNEMADEMAEWFETFGFETHGQLISGGVPSPRDSQGSSETMESSSPSSINSDPDLPIPVLDENADYCGYGPHGMHGPFDTIKFFRGSSLRRWATRPEPKGYSLRETIRARPKPLVVGGDAPEDVSESVAESAPMGCNLEHDLEEFLRWERDNVCGGVI</sequence>
<evidence type="ECO:0000313" key="3">
    <source>
        <dbReference type="Proteomes" id="UP000237481"/>
    </source>
</evidence>
<gene>
    <name evidence="2" type="ORF">TPAR_03694</name>
</gene>
<proteinExistence type="predicted"/>
<comment type="caution">
    <text evidence="2">The sequence shown here is derived from an EMBL/GenBank/DDBJ whole genome shotgun (WGS) entry which is preliminary data.</text>
</comment>
<evidence type="ECO:0000256" key="1">
    <source>
        <dbReference type="SAM" id="MobiDB-lite"/>
    </source>
</evidence>
<accession>A0A2S4L101</accession>
<feature type="region of interest" description="Disordered" evidence="1">
    <location>
        <begin position="462"/>
        <end position="483"/>
    </location>
</feature>
<keyword evidence="3" id="KW-1185">Reference proteome</keyword>
<evidence type="ECO:0000313" key="2">
    <source>
        <dbReference type="EMBL" id="POR36112.1"/>
    </source>
</evidence>
<name>A0A2S4L101_9HYPO</name>